<evidence type="ECO:0000313" key="2">
    <source>
        <dbReference type="EMBL" id="KAJ8962142.1"/>
    </source>
</evidence>
<evidence type="ECO:0000313" key="3">
    <source>
        <dbReference type="Proteomes" id="UP001162162"/>
    </source>
</evidence>
<dbReference type="Proteomes" id="UP001162162">
    <property type="component" value="Unassembled WGS sequence"/>
</dbReference>
<proteinExistence type="predicted"/>
<protein>
    <submittedName>
        <fullName evidence="2">Uncharacterized protein</fullName>
    </submittedName>
</protein>
<sequence length="65" mass="7511">MADLHLELNQSLDLRIAEFKNDPDKMRDINEFLNDLIEKAQKEAARRNGKHKGKLDPLGIQKIRG</sequence>
<comment type="caution">
    <text evidence="2">The sequence shown here is derived from an EMBL/GenBank/DDBJ whole genome shotgun (WGS) entry which is preliminary data.</text>
</comment>
<organism evidence="2 3">
    <name type="scientific">Aromia moschata</name>
    <dbReference type="NCBI Taxonomy" id="1265417"/>
    <lineage>
        <taxon>Eukaryota</taxon>
        <taxon>Metazoa</taxon>
        <taxon>Ecdysozoa</taxon>
        <taxon>Arthropoda</taxon>
        <taxon>Hexapoda</taxon>
        <taxon>Insecta</taxon>
        <taxon>Pterygota</taxon>
        <taxon>Neoptera</taxon>
        <taxon>Endopterygota</taxon>
        <taxon>Coleoptera</taxon>
        <taxon>Polyphaga</taxon>
        <taxon>Cucujiformia</taxon>
        <taxon>Chrysomeloidea</taxon>
        <taxon>Cerambycidae</taxon>
        <taxon>Cerambycinae</taxon>
        <taxon>Callichromatini</taxon>
        <taxon>Aromia</taxon>
    </lineage>
</organism>
<feature type="region of interest" description="Disordered" evidence="1">
    <location>
        <begin position="44"/>
        <end position="65"/>
    </location>
</feature>
<gene>
    <name evidence="2" type="ORF">NQ318_018099</name>
</gene>
<reference evidence="2" key="1">
    <citation type="journal article" date="2023" name="Insect Mol. Biol.">
        <title>Genome sequencing provides insights into the evolution of gene families encoding plant cell wall-degrading enzymes in longhorned beetles.</title>
        <authorList>
            <person name="Shin N.R."/>
            <person name="Okamura Y."/>
            <person name="Kirsch R."/>
            <person name="Pauchet Y."/>
        </authorList>
    </citation>
    <scope>NUCLEOTIDE SEQUENCE</scope>
    <source>
        <strain evidence="2">AMC_N1</strain>
    </source>
</reference>
<accession>A0AAV8ZCS7</accession>
<name>A0AAV8ZCS7_9CUCU</name>
<evidence type="ECO:0000256" key="1">
    <source>
        <dbReference type="SAM" id="MobiDB-lite"/>
    </source>
</evidence>
<dbReference type="EMBL" id="JAPWTK010000003">
    <property type="protein sequence ID" value="KAJ8962142.1"/>
    <property type="molecule type" value="Genomic_DNA"/>
</dbReference>
<dbReference type="AlphaFoldDB" id="A0AAV8ZCS7"/>
<keyword evidence="3" id="KW-1185">Reference proteome</keyword>